<gene>
    <name evidence="2" type="primary">arsC</name>
    <name evidence="2" type="ORF">HLUCCA11_16780</name>
</gene>
<dbReference type="PANTHER" id="PTHR30041">
    <property type="entry name" value="ARSENATE REDUCTASE"/>
    <property type="match status" value="1"/>
</dbReference>
<reference evidence="2 3" key="1">
    <citation type="submission" date="2015-09" db="EMBL/GenBank/DDBJ databases">
        <title>Identification and resolution of microdiversity through metagenomic sequencing of parallel consortia.</title>
        <authorList>
            <person name="Nelson W.C."/>
            <person name="Romine M.F."/>
            <person name="Lindemann S.R."/>
        </authorList>
    </citation>
    <scope>NUCLEOTIDE SEQUENCE [LARGE SCALE GENOMIC DNA]</scope>
    <source>
        <strain evidence="2">Ana</strain>
    </source>
</reference>
<dbReference type="EMBL" id="LJZR01000025">
    <property type="protein sequence ID" value="KPQ33938.1"/>
    <property type="molecule type" value="Genomic_DNA"/>
</dbReference>
<protein>
    <submittedName>
        <fullName evidence="2">Arsenate reductase ArsC</fullName>
    </submittedName>
</protein>
<dbReference type="Pfam" id="PF03960">
    <property type="entry name" value="ArsC"/>
    <property type="match status" value="1"/>
</dbReference>
<dbReference type="PANTHER" id="PTHR30041:SF8">
    <property type="entry name" value="PROTEIN YFFB"/>
    <property type="match status" value="1"/>
</dbReference>
<dbReference type="InterPro" id="IPR006660">
    <property type="entry name" value="Arsenate_reductase-like"/>
</dbReference>
<evidence type="ECO:0000313" key="2">
    <source>
        <dbReference type="EMBL" id="KPQ33938.1"/>
    </source>
</evidence>
<accession>A0A0N8KMJ8</accession>
<comment type="caution">
    <text evidence="2">The sequence shown here is derived from an EMBL/GenBank/DDBJ whole genome shotgun (WGS) entry which is preliminary data.</text>
</comment>
<dbReference type="Gene3D" id="3.40.30.10">
    <property type="entry name" value="Glutaredoxin"/>
    <property type="match status" value="1"/>
</dbReference>
<dbReference type="STRING" id="1666911.HLUCCA11_16780"/>
<organism evidence="2 3">
    <name type="scientific">Phormidesmis priestleyi Ana</name>
    <dbReference type="NCBI Taxonomy" id="1666911"/>
    <lineage>
        <taxon>Bacteria</taxon>
        <taxon>Bacillati</taxon>
        <taxon>Cyanobacteriota</taxon>
        <taxon>Cyanophyceae</taxon>
        <taxon>Leptolyngbyales</taxon>
        <taxon>Leptolyngbyaceae</taxon>
        <taxon>Phormidesmis</taxon>
    </lineage>
</organism>
<dbReference type="AlphaFoldDB" id="A0A0N8KMJ8"/>
<dbReference type="CDD" id="cd02977">
    <property type="entry name" value="ArsC_family"/>
    <property type="match status" value="1"/>
</dbReference>
<dbReference type="Proteomes" id="UP000050465">
    <property type="component" value="Unassembled WGS sequence"/>
</dbReference>
<name>A0A0N8KMJ8_9CYAN</name>
<sequence>MGLKVYGIPNCGTCKKAIAWLTEKNIPYEFIDTKEQPPTQQAVSAWVNALTSKAMRNTSGLSYRALGEEKKEWSDEQWIAAFARDAMLIKRPLFEKDGTAVMVGFRAKEDEKLAKLGS</sequence>
<dbReference type="InterPro" id="IPR036249">
    <property type="entry name" value="Thioredoxin-like_sf"/>
</dbReference>
<dbReference type="NCBIfam" id="TIGR01617">
    <property type="entry name" value="arsC_related"/>
    <property type="match status" value="1"/>
</dbReference>
<comment type="similarity">
    <text evidence="1">Belongs to the ArsC family.</text>
</comment>
<evidence type="ECO:0000256" key="1">
    <source>
        <dbReference type="PROSITE-ProRule" id="PRU01282"/>
    </source>
</evidence>
<dbReference type="SUPFAM" id="SSF52833">
    <property type="entry name" value="Thioredoxin-like"/>
    <property type="match status" value="1"/>
</dbReference>
<dbReference type="PROSITE" id="PS51353">
    <property type="entry name" value="ARSC"/>
    <property type="match status" value="1"/>
</dbReference>
<proteinExistence type="inferred from homology"/>
<dbReference type="PATRIC" id="fig|1666911.3.peg.1079"/>
<dbReference type="InterPro" id="IPR006504">
    <property type="entry name" value="Tscrpt_reg_Spx/MgsR"/>
</dbReference>
<evidence type="ECO:0000313" key="3">
    <source>
        <dbReference type="Proteomes" id="UP000050465"/>
    </source>
</evidence>